<dbReference type="Proteomes" id="UP000799536">
    <property type="component" value="Unassembled WGS sequence"/>
</dbReference>
<organism evidence="14 15">
    <name type="scientific">Delitschia confertaspora ATCC 74209</name>
    <dbReference type="NCBI Taxonomy" id="1513339"/>
    <lineage>
        <taxon>Eukaryota</taxon>
        <taxon>Fungi</taxon>
        <taxon>Dikarya</taxon>
        <taxon>Ascomycota</taxon>
        <taxon>Pezizomycotina</taxon>
        <taxon>Dothideomycetes</taxon>
        <taxon>Pleosporomycetidae</taxon>
        <taxon>Pleosporales</taxon>
        <taxon>Delitschiaceae</taxon>
        <taxon>Delitschia</taxon>
    </lineage>
</organism>
<evidence type="ECO:0000256" key="7">
    <source>
        <dbReference type="ARBA" id="ARBA00023136"/>
    </source>
</evidence>
<accession>A0A9P4JPM8</accession>
<evidence type="ECO:0000256" key="5">
    <source>
        <dbReference type="ARBA" id="ARBA00022927"/>
    </source>
</evidence>
<evidence type="ECO:0000256" key="1">
    <source>
        <dbReference type="ARBA" id="ARBA00004395"/>
    </source>
</evidence>
<comment type="similarity">
    <text evidence="2 10">Belongs to the COG6 family.</text>
</comment>
<dbReference type="EMBL" id="ML994005">
    <property type="protein sequence ID" value="KAF2200787.1"/>
    <property type="molecule type" value="Genomic_DNA"/>
</dbReference>
<comment type="function">
    <text evidence="10">Acts as component of the peripheral membrane COG complex that is involved in intra-Golgi protein trafficking. COG is located at the cis-Golgi, and regulates tethering of retrograde intra-Golgi vesicles and possibly a number of other membrane trafficking events.</text>
</comment>
<dbReference type="GO" id="GO:0006891">
    <property type="term" value="P:intra-Golgi vesicle-mediated transport"/>
    <property type="evidence" value="ECO:0007669"/>
    <property type="project" value="UniProtKB-UniRule"/>
</dbReference>
<dbReference type="PANTHER" id="PTHR21506">
    <property type="entry name" value="COMPONENT OF OLIGOMERIC GOLGI COMPLEX 6"/>
    <property type="match status" value="1"/>
</dbReference>
<evidence type="ECO:0000256" key="10">
    <source>
        <dbReference type="RuleBase" id="RU365075"/>
    </source>
</evidence>
<dbReference type="AlphaFoldDB" id="A0A9P4JPM8"/>
<dbReference type="GO" id="GO:0015031">
    <property type="term" value="P:protein transport"/>
    <property type="evidence" value="ECO:0007669"/>
    <property type="project" value="UniProtKB-KW"/>
</dbReference>
<protein>
    <recommendedName>
        <fullName evidence="3 10">Conserved oligomeric Golgi complex subunit 6</fullName>
        <shortName evidence="10">COG complex subunit 6</shortName>
    </recommendedName>
    <alternativeName>
        <fullName evidence="8 10">Component of oligomeric Golgi complex 6</fullName>
    </alternativeName>
</protein>
<dbReference type="Pfam" id="PF20653">
    <property type="entry name" value="COG6_C"/>
    <property type="match status" value="1"/>
</dbReference>
<evidence type="ECO:0000256" key="9">
    <source>
        <dbReference type="ARBA" id="ARBA00043873"/>
    </source>
</evidence>
<reference evidence="14" key="1">
    <citation type="journal article" date="2020" name="Stud. Mycol.">
        <title>101 Dothideomycetes genomes: a test case for predicting lifestyles and emergence of pathogens.</title>
        <authorList>
            <person name="Haridas S."/>
            <person name="Albert R."/>
            <person name="Binder M."/>
            <person name="Bloem J."/>
            <person name="Labutti K."/>
            <person name="Salamov A."/>
            <person name="Andreopoulos B."/>
            <person name="Baker S."/>
            <person name="Barry K."/>
            <person name="Bills G."/>
            <person name="Bluhm B."/>
            <person name="Cannon C."/>
            <person name="Castanera R."/>
            <person name="Culley D."/>
            <person name="Daum C."/>
            <person name="Ezra D."/>
            <person name="Gonzalez J."/>
            <person name="Henrissat B."/>
            <person name="Kuo A."/>
            <person name="Liang C."/>
            <person name="Lipzen A."/>
            <person name="Lutzoni F."/>
            <person name="Magnuson J."/>
            <person name="Mondo S."/>
            <person name="Nolan M."/>
            <person name="Ohm R."/>
            <person name="Pangilinan J."/>
            <person name="Park H.-J."/>
            <person name="Ramirez L."/>
            <person name="Alfaro M."/>
            <person name="Sun H."/>
            <person name="Tritt A."/>
            <person name="Yoshinaga Y."/>
            <person name="Zwiers L.-H."/>
            <person name="Turgeon B."/>
            <person name="Goodwin S."/>
            <person name="Spatafora J."/>
            <person name="Crous P."/>
            <person name="Grigoriev I."/>
        </authorList>
    </citation>
    <scope>NUCLEOTIDE SEQUENCE</scope>
    <source>
        <strain evidence="14">ATCC 74209</strain>
    </source>
</reference>
<dbReference type="PANTHER" id="PTHR21506:SF0">
    <property type="entry name" value="CONSERVED OLIGOMERIC GOLGI COMPLEX SUBUNIT 6"/>
    <property type="match status" value="1"/>
</dbReference>
<comment type="caution">
    <text evidence="14">The sequence shown here is derived from an EMBL/GenBank/DDBJ whole genome shotgun (WGS) entry which is preliminary data.</text>
</comment>
<dbReference type="GO" id="GO:0000139">
    <property type="term" value="C:Golgi membrane"/>
    <property type="evidence" value="ECO:0007669"/>
    <property type="project" value="UniProtKB-SubCell"/>
</dbReference>
<evidence type="ECO:0000256" key="2">
    <source>
        <dbReference type="ARBA" id="ARBA00011023"/>
    </source>
</evidence>
<comment type="subunit">
    <text evidence="10">Component of the conserved oligomeric Golgi complex.</text>
</comment>
<name>A0A9P4JPM8_9PLEO</name>
<evidence type="ECO:0000313" key="14">
    <source>
        <dbReference type="EMBL" id="KAF2200787.1"/>
    </source>
</evidence>
<keyword evidence="6 10" id="KW-0333">Golgi apparatus</keyword>
<feature type="domain" description="Conserved oligomeric complex COG6 N-terminal" evidence="12">
    <location>
        <begin position="57"/>
        <end position="169"/>
    </location>
</feature>
<keyword evidence="4 10" id="KW-0813">Transport</keyword>
<keyword evidence="15" id="KW-1185">Reference proteome</keyword>
<sequence>MTSYFDGHSTPISQDGLTPATPSVTSRGVNALSSRITSVLSASYADRDIRDALETLDVRDVRNTAETRRRIRLDVQKEVIQCNGEIVKDFGEVAQQLKRIGSAIDSLNKYCADMRGHIAAANRETGPVLEEATGLMAQKQQVETKRHILDAFNSHFLISETEATILTSTAEPVNELFFQTLTRVKRIHHDCEVLLGTEDQTLGLEVLEQSSKQLNAAFQKLYRWVQREFKTLDLENPQISASVRRSLRVLAERPALFQSCLDFFAEARESILLDSFYVALSGTATDEQNMSTKPIEFHAHDPLRYVGDMLAWAHSATVSEREALEVLFISDGDEIKRSIQAGLESEPWLRSEEDQEPFDGRKALNQLVSRDLIGVARLLRQRTEQVIQSHEDASLAYKIANLIGFYKKTFSKLLGGESEILDLFNTLEESAMRQFRANMRDHVAAVQSEFAVAPADFSPPDFLEEALQMLRALAKSYDTSIAATDDDESGFNKVLAEALDPFLNGCENLYKGLPPPGSDIFAINCLLAAKAVLSQYSFTADRVSEMDDTISEHSARLVEYQHEYFTHTSGLKSLLEALSDISDAPESIASIASLEAFQPEALIETSQHLDEFLPSALMDAAENIKQLRSRKMVTEITEDAAGRFCSDFEYVESRILAADELLKEAEQGEEAPMALRDMFPRTSGEIRVLLS</sequence>
<dbReference type="InterPro" id="IPR048368">
    <property type="entry name" value="COG6_N"/>
</dbReference>
<dbReference type="SMART" id="SM01087">
    <property type="entry name" value="COG6"/>
    <property type="match status" value="1"/>
</dbReference>
<dbReference type="GO" id="GO:0017119">
    <property type="term" value="C:Golgi transport complex"/>
    <property type="evidence" value="ECO:0007669"/>
    <property type="project" value="UniProtKB-UniRule"/>
</dbReference>
<dbReference type="OrthoDB" id="272987at2759"/>
<evidence type="ECO:0000256" key="8">
    <source>
        <dbReference type="ARBA" id="ARBA00031348"/>
    </source>
</evidence>
<dbReference type="InterPro" id="IPR010490">
    <property type="entry name" value="COG6"/>
</dbReference>
<evidence type="ECO:0000259" key="12">
    <source>
        <dbReference type="Pfam" id="PF06419"/>
    </source>
</evidence>
<evidence type="ECO:0000256" key="3">
    <source>
        <dbReference type="ARBA" id="ARBA00020973"/>
    </source>
</evidence>
<evidence type="ECO:0000259" key="13">
    <source>
        <dbReference type="Pfam" id="PF20653"/>
    </source>
</evidence>
<feature type="compositionally biased region" description="Polar residues" evidence="11">
    <location>
        <begin position="10"/>
        <end position="26"/>
    </location>
</feature>
<comment type="function">
    <text evidence="9">Acts as a component of the peripheral membrane COG complex that is involved in intra-Golgi protein trafficking. COG is located at the cis-Golgi, and regulates tethering of retrograde intra-Golgi vesicles and possibly a number of other membrane trafficking events.</text>
</comment>
<evidence type="ECO:0000256" key="6">
    <source>
        <dbReference type="ARBA" id="ARBA00023034"/>
    </source>
</evidence>
<feature type="region of interest" description="Disordered" evidence="11">
    <location>
        <begin position="1"/>
        <end position="26"/>
    </location>
</feature>
<evidence type="ECO:0000313" key="15">
    <source>
        <dbReference type="Proteomes" id="UP000799536"/>
    </source>
</evidence>
<gene>
    <name evidence="14" type="ORF">GQ43DRAFT_472381</name>
</gene>
<feature type="domain" description="Conserved Oligomeric Golgi complex subunit 6 C-terminal" evidence="13">
    <location>
        <begin position="200"/>
        <end position="690"/>
    </location>
</feature>
<proteinExistence type="inferred from homology"/>
<keyword evidence="5 10" id="KW-0653">Protein transport</keyword>
<comment type="subcellular location">
    <subcellularLocation>
        <location evidence="1 10">Golgi apparatus membrane</location>
        <topology evidence="1 10">Peripheral membrane protein</topology>
    </subcellularLocation>
</comment>
<dbReference type="InterPro" id="IPR048369">
    <property type="entry name" value="COG6_C"/>
</dbReference>
<evidence type="ECO:0000256" key="11">
    <source>
        <dbReference type="SAM" id="MobiDB-lite"/>
    </source>
</evidence>
<evidence type="ECO:0000256" key="4">
    <source>
        <dbReference type="ARBA" id="ARBA00022448"/>
    </source>
</evidence>
<keyword evidence="7 10" id="KW-0472">Membrane</keyword>
<dbReference type="Pfam" id="PF06419">
    <property type="entry name" value="COG6_N"/>
    <property type="match status" value="1"/>
</dbReference>